<dbReference type="Proteomes" id="UP000680839">
    <property type="component" value="Chromosome"/>
</dbReference>
<dbReference type="PRINTS" id="PR00080">
    <property type="entry name" value="SDRFAMILY"/>
</dbReference>
<gene>
    <name evidence="4" type="ORF">KMZ29_23075</name>
</gene>
<dbReference type="PANTHER" id="PTHR43008:SF7">
    <property type="entry name" value="SHORT CHAIN DEHYDROGENASE_REDUCTASE (AFU_ORTHOLOGUE AFUA_2G00830)"/>
    <property type="match status" value="1"/>
</dbReference>
<dbReference type="PANTHER" id="PTHR43008">
    <property type="entry name" value="BENZIL REDUCTASE"/>
    <property type="match status" value="1"/>
</dbReference>
<dbReference type="PROSITE" id="PS00061">
    <property type="entry name" value="ADH_SHORT"/>
    <property type="match status" value="1"/>
</dbReference>
<dbReference type="InterPro" id="IPR002347">
    <property type="entry name" value="SDR_fam"/>
</dbReference>
<evidence type="ECO:0000256" key="3">
    <source>
        <dbReference type="RuleBase" id="RU000363"/>
    </source>
</evidence>
<reference evidence="4" key="1">
    <citation type="submission" date="2021-06" db="EMBL/GenBank/DDBJ databases">
        <title>Bradyrhizobium sp. S2-20-1 Genome sequencing.</title>
        <authorList>
            <person name="Jin L."/>
        </authorList>
    </citation>
    <scope>NUCLEOTIDE SEQUENCE</scope>
    <source>
        <strain evidence="4">S2-20-1</strain>
    </source>
</reference>
<dbReference type="CDD" id="cd05233">
    <property type="entry name" value="SDR_c"/>
    <property type="match status" value="1"/>
</dbReference>
<dbReference type="InterPro" id="IPR020904">
    <property type="entry name" value="Sc_DH/Rdtase_CS"/>
</dbReference>
<comment type="similarity">
    <text evidence="1 3">Belongs to the short-chain dehydrogenases/reductases (SDR) family.</text>
</comment>
<dbReference type="GO" id="GO:0050664">
    <property type="term" value="F:oxidoreductase activity, acting on NAD(P)H, oxygen as acceptor"/>
    <property type="evidence" value="ECO:0007669"/>
    <property type="project" value="TreeGrafter"/>
</dbReference>
<proteinExistence type="inferred from homology"/>
<name>A0A975NDG2_9BRAD</name>
<dbReference type="RefSeq" id="WP_215621358.1">
    <property type="nucleotide sequence ID" value="NZ_CP076134.1"/>
</dbReference>
<protein>
    <submittedName>
        <fullName evidence="4">SDR family NAD(P)-dependent oxidoreductase</fullName>
    </submittedName>
</protein>
<keyword evidence="2" id="KW-0560">Oxidoreductase</keyword>
<organism evidence="4 5">
    <name type="scientific">Bradyrhizobium sediminis</name>
    <dbReference type="NCBI Taxonomy" id="2840469"/>
    <lineage>
        <taxon>Bacteria</taxon>
        <taxon>Pseudomonadati</taxon>
        <taxon>Pseudomonadota</taxon>
        <taxon>Alphaproteobacteria</taxon>
        <taxon>Hyphomicrobiales</taxon>
        <taxon>Nitrobacteraceae</taxon>
        <taxon>Bradyrhizobium</taxon>
    </lineage>
</organism>
<sequence>MLHPAISPNNVAVITGGASGIGLSAAMRFAGIGMKVCIADLGGDRLAAAEKKLASAARGGAADIMAVAVDVSRIEQVSELESTVRRRFGGADILMNNAGIQPGSTMFGPLENWQRILGVNLWGVIHGSQAFAPHMIERGRPGLIINTGSKQGITTPPGDPAYNVSKSGVKAFTEALQHELRNTADCRVSAHLFIPGHVFTALTARGRTEKPAGAWTPEQTVDFMIERVATGDFYILCPDNDVPRSLDERRILWAAGDVVENRPALSRWHPDYAEAFAAFVKGT</sequence>
<evidence type="ECO:0000313" key="5">
    <source>
        <dbReference type="Proteomes" id="UP000680839"/>
    </source>
</evidence>
<dbReference type="Gene3D" id="3.40.50.720">
    <property type="entry name" value="NAD(P)-binding Rossmann-like Domain"/>
    <property type="match status" value="1"/>
</dbReference>
<dbReference type="SUPFAM" id="SSF51735">
    <property type="entry name" value="NAD(P)-binding Rossmann-fold domains"/>
    <property type="match status" value="1"/>
</dbReference>
<evidence type="ECO:0000256" key="2">
    <source>
        <dbReference type="ARBA" id="ARBA00023002"/>
    </source>
</evidence>
<evidence type="ECO:0000313" key="4">
    <source>
        <dbReference type="EMBL" id="QWG12551.1"/>
    </source>
</evidence>
<dbReference type="PRINTS" id="PR00081">
    <property type="entry name" value="GDHRDH"/>
</dbReference>
<dbReference type="InterPro" id="IPR036291">
    <property type="entry name" value="NAD(P)-bd_dom_sf"/>
</dbReference>
<accession>A0A975NDG2</accession>
<dbReference type="AlphaFoldDB" id="A0A975NDG2"/>
<dbReference type="EMBL" id="CP076134">
    <property type="protein sequence ID" value="QWG12551.1"/>
    <property type="molecule type" value="Genomic_DNA"/>
</dbReference>
<evidence type="ECO:0000256" key="1">
    <source>
        <dbReference type="ARBA" id="ARBA00006484"/>
    </source>
</evidence>
<dbReference type="Pfam" id="PF00106">
    <property type="entry name" value="adh_short"/>
    <property type="match status" value="1"/>
</dbReference>